<evidence type="ECO:0000256" key="1">
    <source>
        <dbReference type="ARBA" id="ARBA00008853"/>
    </source>
</evidence>
<keyword evidence="3" id="KW-0862">Zinc</keyword>
<feature type="binding site" evidence="3">
    <location>
        <position position="128"/>
    </location>
    <ligand>
        <name>substrate</name>
    </ligand>
</feature>
<dbReference type="PANTHER" id="PTHR10907:SF47">
    <property type="entry name" value="REGUCALCIN"/>
    <property type="match status" value="1"/>
</dbReference>
<keyword evidence="3" id="KW-0479">Metal-binding</keyword>
<comment type="cofactor">
    <cofactor evidence="3">
        <name>Zn(2+)</name>
        <dbReference type="ChEBI" id="CHEBI:29105"/>
    </cofactor>
    <text evidence="3">Binds 1 divalent metal cation per subunit.</text>
</comment>
<dbReference type="SUPFAM" id="SSF63829">
    <property type="entry name" value="Calcium-dependent phosphotriesterase"/>
    <property type="match status" value="1"/>
</dbReference>
<evidence type="ECO:0000259" key="4">
    <source>
        <dbReference type="Pfam" id="PF08450"/>
    </source>
</evidence>
<dbReference type="GO" id="GO:0004341">
    <property type="term" value="F:gluconolactonase activity"/>
    <property type="evidence" value="ECO:0007669"/>
    <property type="project" value="TreeGrafter"/>
</dbReference>
<dbReference type="EMBL" id="ML993640">
    <property type="protein sequence ID" value="KAF2159292.1"/>
    <property type="molecule type" value="Genomic_DNA"/>
</dbReference>
<evidence type="ECO:0000313" key="5">
    <source>
        <dbReference type="EMBL" id="KAF2159292.1"/>
    </source>
</evidence>
<feature type="binding site" evidence="3">
    <location>
        <position position="22"/>
    </location>
    <ligand>
        <name>a divalent metal cation</name>
        <dbReference type="ChEBI" id="CHEBI:60240"/>
    </ligand>
</feature>
<evidence type="ECO:0000256" key="3">
    <source>
        <dbReference type="PIRSR" id="PIRSR605511-2"/>
    </source>
</evidence>
<dbReference type="Gene3D" id="2.120.10.30">
    <property type="entry name" value="TolB, C-terminal domain"/>
    <property type="match status" value="1"/>
</dbReference>
<feature type="binding site" evidence="3">
    <location>
        <position position="179"/>
    </location>
    <ligand>
        <name>a divalent metal cation</name>
        <dbReference type="ChEBI" id="CHEBI:60240"/>
    </ligand>
</feature>
<feature type="binding site" evidence="3">
    <location>
        <position position="126"/>
    </location>
    <ligand>
        <name>substrate</name>
    </ligand>
</feature>
<proteinExistence type="inferred from homology"/>
<keyword evidence="6" id="KW-1185">Reference proteome</keyword>
<dbReference type="RefSeq" id="XP_033660181.1">
    <property type="nucleotide sequence ID" value="XM_033814628.1"/>
</dbReference>
<protein>
    <recommendedName>
        <fullName evidence="4">SMP-30/Gluconolactonase/LRE-like region domain-containing protein</fullName>
    </recommendedName>
</protein>
<sequence length="325" mass="35978">MPEIKTYTIAEPYLNLQCGLGEGPHWESSRNSLRFVDIVKKKLHVVNLVHGPSSHQQFDLDYSIACSADIDGDETRFVFGGNSGYGVFERETGEHRVVRGMWRDAERLEDGGGRAGVGRCKEERMRSNDGAVDARGRYFVGTMNDPALVGENFTDEGVLFRLDPDLSLHRVTEGVTIPNGTSWSADNKTMYFTDSPSGKIVAYPYDLETGEAMWDEGKTFFTCPYEGGVPDGHCQDEEGHFWVACFGTSKVVRVDPNGNVVAEVEVPTRCVTCPTLCGTELFITTAAELDPEKYPRSTKYQGSVFKVDVGVRGKPLNKFKMVGEV</sequence>
<feature type="domain" description="SMP-30/Gluconolactonase/LRE-like region" evidence="4">
    <location>
        <begin position="20"/>
        <end position="286"/>
    </location>
</feature>
<dbReference type="PRINTS" id="PR01790">
    <property type="entry name" value="SMP30FAMILY"/>
</dbReference>
<gene>
    <name evidence="5" type="ORF">M409DRAFT_60989</name>
</gene>
<feature type="active site" description="Proton donor/acceptor" evidence="2">
    <location>
        <position position="231"/>
    </location>
</feature>
<name>A0A6A6C0F1_ZASCE</name>
<dbReference type="InterPro" id="IPR013658">
    <property type="entry name" value="SGL"/>
</dbReference>
<comment type="similarity">
    <text evidence="1">Belongs to the SMP-30/CGR1 family.</text>
</comment>
<dbReference type="InterPro" id="IPR011042">
    <property type="entry name" value="6-blade_b-propeller_TolB-like"/>
</dbReference>
<dbReference type="Pfam" id="PF08450">
    <property type="entry name" value="SGL"/>
    <property type="match status" value="1"/>
</dbReference>
<evidence type="ECO:0000256" key="2">
    <source>
        <dbReference type="PIRSR" id="PIRSR605511-1"/>
    </source>
</evidence>
<feature type="binding site" evidence="3">
    <location>
        <position position="231"/>
    </location>
    <ligand>
        <name>a divalent metal cation</name>
        <dbReference type="ChEBI" id="CHEBI:60240"/>
    </ligand>
</feature>
<organism evidence="5 6">
    <name type="scientific">Zasmidium cellare ATCC 36951</name>
    <dbReference type="NCBI Taxonomy" id="1080233"/>
    <lineage>
        <taxon>Eukaryota</taxon>
        <taxon>Fungi</taxon>
        <taxon>Dikarya</taxon>
        <taxon>Ascomycota</taxon>
        <taxon>Pezizomycotina</taxon>
        <taxon>Dothideomycetes</taxon>
        <taxon>Dothideomycetidae</taxon>
        <taxon>Mycosphaerellales</taxon>
        <taxon>Mycosphaerellaceae</taxon>
        <taxon>Zasmidium</taxon>
    </lineage>
</organism>
<dbReference type="OrthoDB" id="423498at2759"/>
<dbReference type="InterPro" id="IPR005511">
    <property type="entry name" value="SMP-30"/>
</dbReference>
<dbReference type="AlphaFoldDB" id="A0A6A6C0F1"/>
<dbReference type="Proteomes" id="UP000799537">
    <property type="component" value="Unassembled WGS sequence"/>
</dbReference>
<accession>A0A6A6C0F1</accession>
<evidence type="ECO:0000313" key="6">
    <source>
        <dbReference type="Proteomes" id="UP000799537"/>
    </source>
</evidence>
<dbReference type="PANTHER" id="PTHR10907">
    <property type="entry name" value="REGUCALCIN"/>
    <property type="match status" value="1"/>
</dbReference>
<dbReference type="GO" id="GO:0005509">
    <property type="term" value="F:calcium ion binding"/>
    <property type="evidence" value="ECO:0007669"/>
    <property type="project" value="TreeGrafter"/>
</dbReference>
<dbReference type="GeneID" id="54567900"/>
<reference evidence="5" key="1">
    <citation type="journal article" date="2020" name="Stud. Mycol.">
        <title>101 Dothideomycetes genomes: a test case for predicting lifestyles and emergence of pathogens.</title>
        <authorList>
            <person name="Haridas S."/>
            <person name="Albert R."/>
            <person name="Binder M."/>
            <person name="Bloem J."/>
            <person name="Labutti K."/>
            <person name="Salamov A."/>
            <person name="Andreopoulos B."/>
            <person name="Baker S."/>
            <person name="Barry K."/>
            <person name="Bills G."/>
            <person name="Bluhm B."/>
            <person name="Cannon C."/>
            <person name="Castanera R."/>
            <person name="Culley D."/>
            <person name="Daum C."/>
            <person name="Ezra D."/>
            <person name="Gonzalez J."/>
            <person name="Henrissat B."/>
            <person name="Kuo A."/>
            <person name="Liang C."/>
            <person name="Lipzen A."/>
            <person name="Lutzoni F."/>
            <person name="Magnuson J."/>
            <person name="Mondo S."/>
            <person name="Nolan M."/>
            <person name="Ohm R."/>
            <person name="Pangilinan J."/>
            <person name="Park H.-J."/>
            <person name="Ramirez L."/>
            <person name="Alfaro M."/>
            <person name="Sun H."/>
            <person name="Tritt A."/>
            <person name="Yoshinaga Y."/>
            <person name="Zwiers L.-H."/>
            <person name="Turgeon B."/>
            <person name="Goodwin S."/>
            <person name="Spatafora J."/>
            <person name="Crous P."/>
            <person name="Grigoriev I."/>
        </authorList>
    </citation>
    <scope>NUCLEOTIDE SEQUENCE</scope>
    <source>
        <strain evidence="5">ATCC 36951</strain>
    </source>
</reference>